<feature type="compositionally biased region" description="Basic residues" evidence="1">
    <location>
        <begin position="473"/>
        <end position="505"/>
    </location>
</feature>
<evidence type="ECO:0000313" key="3">
    <source>
        <dbReference type="EMBL" id="SPO24482.1"/>
    </source>
</evidence>
<feature type="compositionally biased region" description="Low complexity" evidence="1">
    <location>
        <begin position="1015"/>
        <end position="1024"/>
    </location>
</feature>
<feature type="compositionally biased region" description="Polar residues" evidence="1">
    <location>
        <begin position="854"/>
        <end position="864"/>
    </location>
</feature>
<dbReference type="InterPro" id="IPR011022">
    <property type="entry name" value="Arrestin_C-like"/>
</dbReference>
<feature type="compositionally biased region" description="Low complexity" evidence="1">
    <location>
        <begin position="1474"/>
        <end position="1485"/>
    </location>
</feature>
<evidence type="ECO:0000259" key="2">
    <source>
        <dbReference type="SMART" id="SM01017"/>
    </source>
</evidence>
<protein>
    <recommendedName>
        <fullName evidence="2">Arrestin C-terminal-like domain-containing protein</fullName>
    </recommendedName>
</protein>
<keyword evidence="4" id="KW-1185">Reference proteome</keyword>
<feature type="region of interest" description="Disordered" evidence="1">
    <location>
        <begin position="434"/>
        <end position="511"/>
    </location>
</feature>
<feature type="compositionally biased region" description="Polar residues" evidence="1">
    <location>
        <begin position="1187"/>
        <end position="1203"/>
    </location>
</feature>
<reference evidence="3 4" key="1">
    <citation type="submission" date="2018-03" db="EMBL/GenBank/DDBJ databases">
        <authorList>
            <person name="Guldener U."/>
        </authorList>
    </citation>
    <scope>NUCLEOTIDE SEQUENCE [LARGE SCALE GENOMIC DNA]</scope>
    <source>
        <strain evidence="3 4">NBRC100155</strain>
    </source>
</reference>
<feature type="region of interest" description="Disordered" evidence="1">
    <location>
        <begin position="1458"/>
        <end position="1507"/>
    </location>
</feature>
<evidence type="ECO:0000256" key="1">
    <source>
        <dbReference type="SAM" id="MobiDB-lite"/>
    </source>
</evidence>
<feature type="compositionally biased region" description="Pro residues" evidence="1">
    <location>
        <begin position="647"/>
        <end position="657"/>
    </location>
</feature>
<feature type="region of interest" description="Disordered" evidence="1">
    <location>
        <begin position="805"/>
        <end position="912"/>
    </location>
</feature>
<feature type="region of interest" description="Disordered" evidence="1">
    <location>
        <begin position="1241"/>
        <end position="1440"/>
    </location>
</feature>
<feature type="compositionally biased region" description="Polar residues" evidence="1">
    <location>
        <begin position="891"/>
        <end position="907"/>
    </location>
</feature>
<feature type="domain" description="Arrestin C-terminal-like" evidence="2">
    <location>
        <begin position="291"/>
        <end position="435"/>
    </location>
</feature>
<feature type="compositionally biased region" description="Polar residues" evidence="1">
    <location>
        <begin position="1142"/>
        <end position="1157"/>
    </location>
</feature>
<proteinExistence type="predicted"/>
<feature type="region of interest" description="Disordered" evidence="1">
    <location>
        <begin position="1141"/>
        <end position="1169"/>
    </location>
</feature>
<sequence length="1697" mass="182659">MFAPPSRPASSAGHIYPHQQPYDMPRSPLPQENRLSRSNSFSWKHELGLPPPPSQIDALGDSLDQALIPHNRPASRARSVSPAVRSPSRYDLEFGGLEDPAEQRDRTQDHMNMVTKHPKVKIDVVLSSNIFEAGGTISGKVELTCTTSQRLRLGHIAIELEAVEQLTSRDHAATQLFLYNRTMFQGDNLPPSNAVLPAAPVNGYWTARKGRTTFPFSFRLPSSAPSCITFAGNASLRYGLKATVQTWYNEDKMVVTARREAFVLEKWSDQFHPRFREPIEAVGDTRLFMGGNGAVWLEAGVTEQLFWGGGQMLVRCGIKNNTKRHLSGIKVALARRLIFPVGSVEGFHDSPEKISLEPRITEIVHDQIFKGREYEFGPNAESVCTVAVDVPRDLRTIRKTRLFEVRTFALVSLLLGSFAKDLTVEIPIYVAHTASGQAPPPDNLDNLHTSPPMHSLPPRPHSSMGLSHISLPQRHHPHHHHQQQQHAPPAHHHGHNGHHGHHGHGHAPQMDPGMLEVERLAAERGWSPAPMLHANHRTGPARPASTAPGMIQLPAQAQPFALGTDGHLEWNPAANSWNASRLITPAASAGSSIQRSASAAPDVFHNVARPHSAAGPMDPVAAWTATQRSMSASPGPALLVQHTNFAPPPSMPSPQMPNAPMGDHRMSLPAQGPYGDSLPQQVTYQNAPQESLPPMPEPQTVARAPVQQQYSVPPPQPQVNAYSPAPPIAGLATIEEDSESQAGTVKTLQKLPTIGKTGTKGAAGNSVSRNNIEQFEAMAEAEEDEEEVKRQMIAMGMQPDEDAFASRRGDAQDIPASRVAAEAPIETHAASSSRRTDASQASSTSTYRPRASDIFQTVSHGQQPQSPPAEQVQSAPAPVETVKANVDRSQETAASSELRTAGDSQSAIPRRPSVVSLRRSSSSHGIGLQALETNLVRSTTPKITTSSRMVVTMANVARADHSSSPLASPSVGHDDSTRSRKNSALRAAALAREEAERKSAEEQARAAEERERQLQAEQARQAAAAEKEAAQREAARTFAAEQQRLERERIAEHARRQRELREQEEEQRLKAAEAERMAREQELKRQEQEQEREESERRSRQAAEALAAQKRAESRRLADIAATKSSTASERLDRINAAIGNAPSSIAPSVPSKTTAPTFAAPGKMSDRDRVALKRQAVHRIDGWLSSAASPNPSHMETPGTPSASVLSVMRKEPEPSTVLNDEARSSFAYRSPSQVINPLWEGKSSRCQANEGAMPKSRTMADLTSTKASVAATAEASATRRDEPIPQLSAELRALVDSSDIRPARKSGTALKEHPMSRRLSGLGSTDTTASNVAPAASVTPKSSSETKRERHTSMPSWPRPSLPGSDVGAVPAAVVPASSSSSNVYNSTRVVRNPEAREVGIPSRVEKSLMAPTAESTTRATDEPGYDARSARGGRGGRVASVAQLWSKIAGDDEVDAADAGRSSLAAPQTYSEPRSASPSSASTVKPKARRSSNAAGGAPALDFSKKAMTSSASVGVTTIAATFGGSVSSTKPESLKSFTAPQFLNTSVSKPIFAKPNDQSTPAPLPAKAEKRPLPKPVLQPGAVPAPQLVRPTAMRPPAAADRPSRRISTQLLSTFEKGKSHTKEDASVREMMSKVAVDSTILGALQSVEAPNHDLSTLRCADGTEAKIAMSGRGTTKAIGENKLKSLRAVWGS</sequence>
<dbReference type="InterPro" id="IPR014756">
    <property type="entry name" value="Ig_E-set"/>
</dbReference>
<dbReference type="SMART" id="SM01017">
    <property type="entry name" value="Arrestin_C"/>
    <property type="match status" value="1"/>
</dbReference>
<feature type="compositionally biased region" description="Polar residues" evidence="1">
    <location>
        <begin position="1324"/>
        <end position="1333"/>
    </location>
</feature>
<feature type="compositionally biased region" description="Basic and acidic residues" evidence="1">
    <location>
        <begin position="1043"/>
        <end position="1101"/>
    </location>
</feature>
<feature type="region of interest" description="Disordered" evidence="1">
    <location>
        <begin position="958"/>
        <end position="1129"/>
    </location>
</feature>
<dbReference type="SUPFAM" id="SSF81296">
    <property type="entry name" value="E set domains"/>
    <property type="match status" value="2"/>
</dbReference>
<feature type="compositionally biased region" description="Low complexity" evidence="1">
    <location>
        <begin position="1366"/>
        <end position="1393"/>
    </location>
</feature>
<feature type="region of interest" description="Disordered" evidence="1">
    <location>
        <begin position="647"/>
        <end position="678"/>
    </location>
</feature>
<dbReference type="OrthoDB" id="298939at2759"/>
<name>A0A5C3E201_9BASI</name>
<evidence type="ECO:0000313" key="4">
    <source>
        <dbReference type="Proteomes" id="UP000324022"/>
    </source>
</evidence>
<feature type="compositionally biased region" description="Low complexity" evidence="1">
    <location>
        <begin position="1265"/>
        <end position="1278"/>
    </location>
</feature>
<dbReference type="EMBL" id="OOIN01000007">
    <property type="protein sequence ID" value="SPO24482.1"/>
    <property type="molecule type" value="Genomic_DNA"/>
</dbReference>
<feature type="compositionally biased region" description="Polar residues" evidence="1">
    <location>
        <begin position="829"/>
        <end position="847"/>
    </location>
</feature>
<dbReference type="InterPro" id="IPR011021">
    <property type="entry name" value="Arrestin-like_N"/>
</dbReference>
<feature type="region of interest" description="Disordered" evidence="1">
    <location>
        <begin position="1555"/>
        <end position="1587"/>
    </location>
</feature>
<organism evidence="3 4">
    <name type="scientific">Ustilago trichophora</name>
    <dbReference type="NCBI Taxonomy" id="86804"/>
    <lineage>
        <taxon>Eukaryota</taxon>
        <taxon>Fungi</taxon>
        <taxon>Dikarya</taxon>
        <taxon>Basidiomycota</taxon>
        <taxon>Ustilaginomycotina</taxon>
        <taxon>Ustilaginomycetes</taxon>
        <taxon>Ustilaginales</taxon>
        <taxon>Ustilaginaceae</taxon>
        <taxon>Ustilago</taxon>
    </lineage>
</organism>
<dbReference type="Gene3D" id="2.60.40.640">
    <property type="match status" value="2"/>
</dbReference>
<accession>A0A5C3E201</accession>
<feature type="region of interest" description="Disordered" evidence="1">
    <location>
        <begin position="1184"/>
        <end position="1203"/>
    </location>
</feature>
<gene>
    <name evidence="3" type="ORF">UTRI_03751</name>
</gene>
<feature type="compositionally biased region" description="Basic and acidic residues" evidence="1">
    <location>
        <begin position="1025"/>
        <end position="1035"/>
    </location>
</feature>
<dbReference type="Proteomes" id="UP000324022">
    <property type="component" value="Unassembled WGS sequence"/>
</dbReference>
<feature type="region of interest" description="Disordered" evidence="1">
    <location>
        <begin position="1"/>
        <end position="59"/>
    </location>
</feature>
<feature type="compositionally biased region" description="Basic and acidic residues" evidence="1">
    <location>
        <begin position="991"/>
        <end position="1014"/>
    </location>
</feature>
<dbReference type="Pfam" id="PF00339">
    <property type="entry name" value="Arrestin_N"/>
    <property type="match status" value="1"/>
</dbReference>
<dbReference type="InterPro" id="IPR014752">
    <property type="entry name" value="Arrestin-like_C"/>
</dbReference>